<evidence type="ECO:0000313" key="2">
    <source>
        <dbReference type="Proteomes" id="UP001227268"/>
    </source>
</evidence>
<name>A0ACC2VAM7_9TREE</name>
<dbReference type="Proteomes" id="UP001227268">
    <property type="component" value="Unassembled WGS sequence"/>
</dbReference>
<accession>A0ACC2VAM7</accession>
<sequence>MYGTAEERRAARLATATRPVAEHITALAQTERDHTASHASSSASTIRANPSRPHGPSNTLLRPRANTNDSDQTIMSLPWSTTQAQTTAARRAHDAASPASRASAAASRAAVFAEPFEFDSMTSRGRVVVDRERTAAGDRETRTGESRTPTPTTPSATRTATALSVVREALRERRAAAAPTSTTTTTDRPWRTFANNPSGGGTTLTETIASRRRNSPGGGIDIPTLNERTPLFLPIDGRRRGSNVVPLDRDEFPTLTEANTERVREMAEEVEVFTAVTMGDQMRLPAPAQRVFPTLNHSSETPRVMPLTTTTMNTTPASDTPRTPNSPTPVTTMNLMDASFTPRAIAELRALQNTVTRLNDRLEIARGNMAMLALARSSLRSRDEREGMTGGRISLGEAQGLGGEGSRSLNTASPFTGSNAVHRGAVPGADISRDASPHQQLARRPSFPYTRSVHHPHMRPRLSPQPIAFVLNIDNVNSFDVNFDGTIVFRPNSAREPGRELVARCLSMLPGGRDGTQSRWMRLTGNSSSRPRRASPSAGYWVRWVSEVESVATGIRHRAVDMTLLPRIIGFDFATTPPDDDAFVRADEIEFMTPLTRLRSHLGPWMHSRVRIEPFESDLQPASWGTSAHVRQSARGLGSLTTGHFMRYQIRERRAELHPGNSMTAATARLGDTSASTSRIGLERVLDSYESLGMTITSDSVPAIRSTQQSSSATPDTNRIGATSDPESAWLMSFEPAIGQIRASWRAHFRRTRDDAPLVGSAVFPDTRAPGSRHASQGTARHEPGANTTGLITNSSTSRSDSHEMWSREYLDENGIPHPALPVNELVQSVRQEEWQNELARRLSESGSRERSRTPSQGTPPHINYV</sequence>
<proteinExistence type="predicted"/>
<protein>
    <submittedName>
        <fullName evidence="1">Uncharacterized protein</fullName>
    </submittedName>
</protein>
<comment type="caution">
    <text evidence="1">The sequence shown here is derived from an EMBL/GenBank/DDBJ whole genome shotgun (WGS) entry which is preliminary data.</text>
</comment>
<dbReference type="EMBL" id="JASBWT010000021">
    <property type="protein sequence ID" value="KAJ9095666.1"/>
    <property type="molecule type" value="Genomic_DNA"/>
</dbReference>
<organism evidence="1 2">
    <name type="scientific">Naganishia friedmannii</name>
    <dbReference type="NCBI Taxonomy" id="89922"/>
    <lineage>
        <taxon>Eukaryota</taxon>
        <taxon>Fungi</taxon>
        <taxon>Dikarya</taxon>
        <taxon>Basidiomycota</taxon>
        <taxon>Agaricomycotina</taxon>
        <taxon>Tremellomycetes</taxon>
        <taxon>Filobasidiales</taxon>
        <taxon>Filobasidiaceae</taxon>
        <taxon>Naganishia</taxon>
    </lineage>
</organism>
<gene>
    <name evidence="1" type="ORF">QFC21_005538</name>
</gene>
<keyword evidence="2" id="KW-1185">Reference proteome</keyword>
<evidence type="ECO:0000313" key="1">
    <source>
        <dbReference type="EMBL" id="KAJ9095666.1"/>
    </source>
</evidence>
<reference evidence="1" key="1">
    <citation type="submission" date="2023-04" db="EMBL/GenBank/DDBJ databases">
        <title>Draft Genome sequencing of Naganishia species isolated from polar environments using Oxford Nanopore Technology.</title>
        <authorList>
            <person name="Leo P."/>
            <person name="Venkateswaran K."/>
        </authorList>
    </citation>
    <scope>NUCLEOTIDE SEQUENCE</scope>
    <source>
        <strain evidence="1">MNA-CCFEE 5423</strain>
    </source>
</reference>